<organism evidence="9 10">
    <name type="scientific">Zunongwangia pacifica</name>
    <dbReference type="NCBI Taxonomy" id="2911062"/>
    <lineage>
        <taxon>Bacteria</taxon>
        <taxon>Pseudomonadati</taxon>
        <taxon>Bacteroidota</taxon>
        <taxon>Flavobacteriia</taxon>
        <taxon>Flavobacteriales</taxon>
        <taxon>Flavobacteriaceae</taxon>
        <taxon>Zunongwangia</taxon>
    </lineage>
</organism>
<keyword evidence="2" id="KW-0645">Protease</keyword>
<evidence type="ECO:0000259" key="7">
    <source>
        <dbReference type="Pfam" id="PF00675"/>
    </source>
</evidence>
<keyword evidence="10" id="KW-1185">Reference proteome</keyword>
<sequence length="440" mass="50308">MINKLKLAAGALLLSAVGFAQEVEYTEYDLDNGLHVILHQDNSAPVVTTSVMYHVGGKDRADGRTGFAHFFEHLLFEGTENIPKGKWFEIVSSHGGNNNANTSQDRTYYYETFPSNNLELGLWMESERMMHPVIGQDGVDTQNEVVKEERRMRMDNSPYGNILTAVQENMFEKHPYKDPNIGYMEDLDAAKLQEFKDYFAKYYVPNNAVLVVAGDIDIKETKDMIQDYFGPIKAGEEVTRDYPKEDPITEEIHAKFYDPNIQIPMTITGYRTPEFGNKDSYVLNMISTYLSDGKSSKLYKKLVDEQNIALQVGAFNLEQEDYGMYLIYSLPQGETSLDSINTEVEEEITNLRNELISESDFEKLQNKAENSYVNSNSSIAGIANSLARNYLLYNDTSLINKEIDIYRNITRQDIKDVANKYLKPNQRVMIDYLPEEKEAE</sequence>
<evidence type="ECO:0000256" key="1">
    <source>
        <dbReference type="ARBA" id="ARBA00007261"/>
    </source>
</evidence>
<dbReference type="EMBL" id="JAKHSK010000013">
    <property type="protein sequence ID" value="MCL6218812.1"/>
    <property type="molecule type" value="Genomic_DNA"/>
</dbReference>
<accession>A0A9X1ZQ02</accession>
<dbReference type="InterPro" id="IPR011249">
    <property type="entry name" value="Metalloenz_LuxS/M16"/>
</dbReference>
<evidence type="ECO:0000313" key="9">
    <source>
        <dbReference type="EMBL" id="MCL6218812.1"/>
    </source>
</evidence>
<dbReference type="PANTHER" id="PTHR43690">
    <property type="entry name" value="NARDILYSIN"/>
    <property type="match status" value="1"/>
</dbReference>
<evidence type="ECO:0000256" key="3">
    <source>
        <dbReference type="ARBA" id="ARBA00022801"/>
    </source>
</evidence>
<feature type="domain" description="Peptidase M16 N-terminal" evidence="7">
    <location>
        <begin position="36"/>
        <end position="178"/>
    </location>
</feature>
<dbReference type="PANTHER" id="PTHR43690:SF35">
    <property type="entry name" value="NON-CATALYTIC MEMBER OF PEPTIDASE SUBFAMILY M16B-RELATED"/>
    <property type="match status" value="1"/>
</dbReference>
<dbReference type="Proteomes" id="UP001139521">
    <property type="component" value="Unassembled WGS sequence"/>
</dbReference>
<protein>
    <submittedName>
        <fullName evidence="9">Insulinase family protein</fullName>
    </submittedName>
</protein>
<dbReference type="GO" id="GO:0006508">
    <property type="term" value="P:proteolysis"/>
    <property type="evidence" value="ECO:0007669"/>
    <property type="project" value="UniProtKB-KW"/>
</dbReference>
<keyword evidence="3" id="KW-0378">Hydrolase</keyword>
<reference evidence="9" key="1">
    <citation type="submission" date="2022-01" db="EMBL/GenBank/DDBJ databases">
        <title>Genome sequencing of Zunongwangia sp. M21534 genome.</title>
        <authorList>
            <person name="Chen Y."/>
            <person name="Dong C."/>
            <person name="Shao Z."/>
        </authorList>
    </citation>
    <scope>NUCLEOTIDE SEQUENCE</scope>
    <source>
        <strain evidence="9">MCCC M21534</strain>
    </source>
</reference>
<dbReference type="GO" id="GO:0008237">
    <property type="term" value="F:metallopeptidase activity"/>
    <property type="evidence" value="ECO:0007669"/>
    <property type="project" value="UniProtKB-KW"/>
</dbReference>
<dbReference type="SUPFAM" id="SSF63411">
    <property type="entry name" value="LuxS/MPP-like metallohydrolase"/>
    <property type="match status" value="2"/>
</dbReference>
<name>A0A9X1ZQ02_9FLAO</name>
<dbReference type="Pfam" id="PF05193">
    <property type="entry name" value="Peptidase_M16_C"/>
    <property type="match status" value="1"/>
</dbReference>
<proteinExistence type="inferred from homology"/>
<evidence type="ECO:0000256" key="2">
    <source>
        <dbReference type="ARBA" id="ARBA00022670"/>
    </source>
</evidence>
<comment type="similarity">
    <text evidence="1">Belongs to the peptidase M16 family.</text>
</comment>
<keyword evidence="4" id="KW-0862">Zinc</keyword>
<evidence type="ECO:0000259" key="8">
    <source>
        <dbReference type="Pfam" id="PF05193"/>
    </source>
</evidence>
<evidence type="ECO:0000256" key="6">
    <source>
        <dbReference type="SAM" id="SignalP"/>
    </source>
</evidence>
<dbReference type="Gene3D" id="3.30.830.10">
    <property type="entry name" value="Metalloenzyme, LuxS/M16 peptidase-like"/>
    <property type="match status" value="2"/>
</dbReference>
<dbReference type="RefSeq" id="WP_249601661.1">
    <property type="nucleotide sequence ID" value="NZ_JAKHSK010000013.1"/>
</dbReference>
<dbReference type="GO" id="GO:0046872">
    <property type="term" value="F:metal ion binding"/>
    <property type="evidence" value="ECO:0007669"/>
    <property type="project" value="InterPro"/>
</dbReference>
<dbReference type="InterPro" id="IPR050626">
    <property type="entry name" value="Peptidase_M16"/>
</dbReference>
<feature type="domain" description="Peptidase M16 C-terminal" evidence="8">
    <location>
        <begin position="192"/>
        <end position="367"/>
    </location>
</feature>
<evidence type="ECO:0000256" key="5">
    <source>
        <dbReference type="ARBA" id="ARBA00023049"/>
    </source>
</evidence>
<dbReference type="AlphaFoldDB" id="A0A9X1ZQ02"/>
<comment type="caution">
    <text evidence="9">The sequence shown here is derived from an EMBL/GenBank/DDBJ whole genome shotgun (WGS) entry which is preliminary data.</text>
</comment>
<feature type="chain" id="PRO_5040862806" evidence="6">
    <location>
        <begin position="21"/>
        <end position="440"/>
    </location>
</feature>
<keyword evidence="5" id="KW-0482">Metalloprotease</keyword>
<keyword evidence="6" id="KW-0732">Signal</keyword>
<feature type="signal peptide" evidence="6">
    <location>
        <begin position="1"/>
        <end position="20"/>
    </location>
</feature>
<dbReference type="Pfam" id="PF00675">
    <property type="entry name" value="Peptidase_M16"/>
    <property type="match status" value="1"/>
</dbReference>
<evidence type="ECO:0000256" key="4">
    <source>
        <dbReference type="ARBA" id="ARBA00022833"/>
    </source>
</evidence>
<dbReference type="InterPro" id="IPR007863">
    <property type="entry name" value="Peptidase_M16_C"/>
</dbReference>
<gene>
    <name evidence="9" type="ORF">L1967_10930</name>
</gene>
<dbReference type="InterPro" id="IPR011765">
    <property type="entry name" value="Pept_M16_N"/>
</dbReference>
<evidence type="ECO:0000313" key="10">
    <source>
        <dbReference type="Proteomes" id="UP001139521"/>
    </source>
</evidence>